<dbReference type="GO" id="GO:0003677">
    <property type="term" value="F:DNA binding"/>
    <property type="evidence" value="ECO:0007669"/>
    <property type="project" value="UniProtKB-UniRule"/>
</dbReference>
<dbReference type="GO" id="GO:0000160">
    <property type="term" value="P:phosphorelay signal transduction system"/>
    <property type="evidence" value="ECO:0007669"/>
    <property type="project" value="InterPro"/>
</dbReference>
<reference evidence="9" key="1">
    <citation type="submission" date="2016-10" db="EMBL/GenBank/DDBJ databases">
        <authorList>
            <person name="Varghese N."/>
            <person name="Submissions S."/>
        </authorList>
    </citation>
    <scope>NUCLEOTIDE SEQUENCE [LARGE SCALE GENOMIC DNA]</scope>
    <source>
        <strain evidence="9">DSM 46838</strain>
    </source>
</reference>
<sequence>MVGVPAVTFRVLGPVTASDAVGPVDLKGPRHRAVLARLLIARGRTVSLARLIDDLWDKPPDGAAGAVQTFVGALRRALEPDRPARTPSRLLVTVAGGYALRAEDVDAERFEAAVASAGELLAAGRAAEARSLLDEALEPWCGPAYAEFAEHPWARAEANRLEELRLLALHRRAEALLGSGRAAEAVPELESLVAGHPLRESTWRLLGLALYQAGRQGDALAALRRARSMLLTELGVDPGPELGALEADILDQVPALSPAPPAPTPPAPPREAFVGRGDELAALEAAARTAAADAPRLVLLSGAAGAGKTALARRLADRLAASGWRVAWGTSPESAGAPVAWPWAQMRDQLEIDEAEDSADDPVAARFHRHRSAASALTTLSADRPVLLVFDDLHWADEETLALLSTLATDRGLGRVLILGTHRSTDVTPGLAGSLARVARAEPTRLYLGGLTEAQTRELVESLSDREIAPEPLRLLHTRSGGNPFLARELIRVREAEGDAALSTVPAGVRDVVRHRLARLPERARTHLRQAAVQGIDVDLEVQIRLSGDEEAVLESVEAALLVGFLVERDADQLSFSHALVQETLYDDVPSARRTRWHAAIAKILEAVRPDHVETIASHLLRAGSRAPADRVAHFTRIAAQRAEQRSAPHAAASWWHGVITALDRSAGDPRARLEATTGLIRALAVTGDLAQARRLRTDAVDTAERLADPVLTAAVVGASDVPAIWTTNDDEALSTRLVEVAERTLTALPPSRRAERARLLITIALERRADEGPRGAAAAHEAEDIARALRDPALLASGLNGRFLQSFQRAGLAPERARIGEEIVAVTSGSPELAAFEVLGHLILVQARSALADFATADRHAAAADELANHYGLPVVGVFTAWYAAMKLAALGRFDEARPAYRAAATRLTGTGMSGLEEGLLPLALLSVDVLEGRPATHATYGPFEPWIRPLVLLGQGDRHGALTALHAVPDSPRDLLYEARTCIHALAAVQLGEQAAAVRLRERLLPAAGELAGAGSGLLTLGPTSRYLGHLASLLGRRDPATEHYRHVQQLAEQVGSRTGSPPRRSTPSALSRAEPLAVTVRDDGAVRPPT</sequence>
<organism evidence="8 9">
    <name type="scientific">Blastococcus tunisiensis</name>
    <dbReference type="NCBI Taxonomy" id="1798228"/>
    <lineage>
        <taxon>Bacteria</taxon>
        <taxon>Bacillati</taxon>
        <taxon>Actinomycetota</taxon>
        <taxon>Actinomycetes</taxon>
        <taxon>Geodermatophilales</taxon>
        <taxon>Geodermatophilaceae</taxon>
        <taxon>Blastococcus</taxon>
    </lineage>
</organism>
<feature type="compositionally biased region" description="Polar residues" evidence="6">
    <location>
        <begin position="1058"/>
        <end position="1072"/>
    </location>
</feature>
<dbReference type="InterPro" id="IPR036388">
    <property type="entry name" value="WH-like_DNA-bd_sf"/>
</dbReference>
<proteinExistence type="inferred from homology"/>
<name>A0A1I2EIX7_9ACTN</name>
<feature type="region of interest" description="Disordered" evidence="6">
    <location>
        <begin position="1054"/>
        <end position="1093"/>
    </location>
</feature>
<evidence type="ECO:0000313" key="8">
    <source>
        <dbReference type="EMBL" id="SFE92922.1"/>
    </source>
</evidence>
<dbReference type="Gene3D" id="1.10.10.10">
    <property type="entry name" value="Winged helix-like DNA-binding domain superfamily/Winged helix DNA-binding domain"/>
    <property type="match status" value="1"/>
</dbReference>
<dbReference type="Proteomes" id="UP000198589">
    <property type="component" value="Unassembled WGS sequence"/>
</dbReference>
<evidence type="ECO:0000256" key="2">
    <source>
        <dbReference type="ARBA" id="ARBA00023015"/>
    </source>
</evidence>
<feature type="compositionally biased region" description="Basic and acidic residues" evidence="6">
    <location>
        <begin position="1083"/>
        <end position="1093"/>
    </location>
</feature>
<dbReference type="Pfam" id="PF13191">
    <property type="entry name" value="AAA_16"/>
    <property type="match status" value="1"/>
</dbReference>
<evidence type="ECO:0000259" key="7">
    <source>
        <dbReference type="PROSITE" id="PS51755"/>
    </source>
</evidence>
<evidence type="ECO:0000313" key="9">
    <source>
        <dbReference type="Proteomes" id="UP000198589"/>
    </source>
</evidence>
<dbReference type="CDD" id="cd15831">
    <property type="entry name" value="BTAD"/>
    <property type="match status" value="1"/>
</dbReference>
<dbReference type="Pfam" id="PF03704">
    <property type="entry name" value="BTAD"/>
    <property type="match status" value="1"/>
</dbReference>
<dbReference type="AlphaFoldDB" id="A0A1I2EIX7"/>
<evidence type="ECO:0000256" key="3">
    <source>
        <dbReference type="ARBA" id="ARBA00023125"/>
    </source>
</evidence>
<dbReference type="CDD" id="cd01983">
    <property type="entry name" value="SIMIBI"/>
    <property type="match status" value="1"/>
</dbReference>
<dbReference type="InterPro" id="IPR011990">
    <property type="entry name" value="TPR-like_helical_dom_sf"/>
</dbReference>
<dbReference type="Pfam" id="PF00486">
    <property type="entry name" value="Trans_reg_C"/>
    <property type="match status" value="1"/>
</dbReference>
<dbReference type="EMBL" id="FOND01000007">
    <property type="protein sequence ID" value="SFE92922.1"/>
    <property type="molecule type" value="Genomic_DNA"/>
</dbReference>
<keyword evidence="3 5" id="KW-0238">DNA-binding</keyword>
<dbReference type="PANTHER" id="PTHR35807:SF1">
    <property type="entry name" value="TRANSCRIPTIONAL REGULATOR REDD"/>
    <property type="match status" value="1"/>
</dbReference>
<evidence type="ECO:0000256" key="5">
    <source>
        <dbReference type="PROSITE-ProRule" id="PRU01091"/>
    </source>
</evidence>
<dbReference type="InterPro" id="IPR051677">
    <property type="entry name" value="AfsR-DnrI-RedD_regulator"/>
</dbReference>
<dbReference type="SMART" id="SM01043">
    <property type="entry name" value="BTAD"/>
    <property type="match status" value="1"/>
</dbReference>
<dbReference type="InterPro" id="IPR016032">
    <property type="entry name" value="Sig_transdc_resp-reg_C-effctor"/>
</dbReference>
<gene>
    <name evidence="8" type="ORF">SAMN05216574_10782</name>
</gene>
<keyword evidence="9" id="KW-1185">Reference proteome</keyword>
<dbReference type="InterPro" id="IPR001867">
    <property type="entry name" value="OmpR/PhoB-type_DNA-bd"/>
</dbReference>
<dbReference type="PANTHER" id="PTHR35807">
    <property type="entry name" value="TRANSCRIPTIONAL REGULATOR REDD-RELATED"/>
    <property type="match status" value="1"/>
</dbReference>
<evidence type="ECO:0000256" key="6">
    <source>
        <dbReference type="SAM" id="MobiDB-lite"/>
    </source>
</evidence>
<dbReference type="SMART" id="SM00862">
    <property type="entry name" value="Trans_reg_C"/>
    <property type="match status" value="1"/>
</dbReference>
<dbReference type="InterPro" id="IPR005158">
    <property type="entry name" value="BTAD"/>
</dbReference>
<keyword evidence="2" id="KW-0805">Transcription regulation</keyword>
<dbReference type="SUPFAM" id="SSF46894">
    <property type="entry name" value="C-terminal effector domain of the bipartite response regulators"/>
    <property type="match status" value="1"/>
</dbReference>
<protein>
    <submittedName>
        <fullName evidence="8">Transcriptional regulatory protein, C terminal</fullName>
    </submittedName>
</protein>
<feature type="domain" description="OmpR/PhoB-type" evidence="7">
    <location>
        <begin position="1"/>
        <end position="102"/>
    </location>
</feature>
<dbReference type="GO" id="GO:0006355">
    <property type="term" value="P:regulation of DNA-templated transcription"/>
    <property type="evidence" value="ECO:0007669"/>
    <property type="project" value="InterPro"/>
</dbReference>
<dbReference type="SUPFAM" id="SSF48452">
    <property type="entry name" value="TPR-like"/>
    <property type="match status" value="1"/>
</dbReference>
<evidence type="ECO:0000256" key="1">
    <source>
        <dbReference type="ARBA" id="ARBA00005820"/>
    </source>
</evidence>
<dbReference type="Gene3D" id="3.40.50.300">
    <property type="entry name" value="P-loop containing nucleotide triphosphate hydrolases"/>
    <property type="match status" value="1"/>
</dbReference>
<dbReference type="SUPFAM" id="SSF52540">
    <property type="entry name" value="P-loop containing nucleoside triphosphate hydrolases"/>
    <property type="match status" value="1"/>
</dbReference>
<dbReference type="PROSITE" id="PS51755">
    <property type="entry name" value="OMPR_PHOB"/>
    <property type="match status" value="1"/>
</dbReference>
<dbReference type="Gene3D" id="1.25.40.10">
    <property type="entry name" value="Tetratricopeptide repeat domain"/>
    <property type="match status" value="1"/>
</dbReference>
<comment type="similarity">
    <text evidence="1">Belongs to the AfsR/DnrI/RedD regulatory family.</text>
</comment>
<accession>A0A1I2EIX7</accession>
<dbReference type="InterPro" id="IPR027417">
    <property type="entry name" value="P-loop_NTPase"/>
</dbReference>
<dbReference type="FunFam" id="1.25.40.10:FF:000222">
    <property type="entry name" value="SARP family transcriptional regulator"/>
    <property type="match status" value="1"/>
</dbReference>
<dbReference type="STRING" id="1798228.SAMN05216574_10782"/>
<evidence type="ECO:0000256" key="4">
    <source>
        <dbReference type="ARBA" id="ARBA00023163"/>
    </source>
</evidence>
<keyword evidence="4" id="KW-0804">Transcription</keyword>
<dbReference type="InterPro" id="IPR041664">
    <property type="entry name" value="AAA_16"/>
</dbReference>
<feature type="DNA-binding region" description="OmpR/PhoB-type" evidence="5">
    <location>
        <begin position="1"/>
        <end position="102"/>
    </location>
</feature>